<accession>A0A0R2RGW3</accession>
<dbReference type="Gene3D" id="6.10.250.3100">
    <property type="match status" value="1"/>
</dbReference>
<dbReference type="SUPFAM" id="SSF53335">
    <property type="entry name" value="S-adenosyl-L-methionine-dependent methyltransferases"/>
    <property type="match status" value="1"/>
</dbReference>
<dbReference type="Pfam" id="PF08421">
    <property type="entry name" value="Methyltransf_13"/>
    <property type="match status" value="1"/>
</dbReference>
<proteinExistence type="predicted"/>
<dbReference type="InterPro" id="IPR029063">
    <property type="entry name" value="SAM-dependent_MTases_sf"/>
</dbReference>
<evidence type="ECO:0000313" key="3">
    <source>
        <dbReference type="EMBL" id="KRO61871.1"/>
    </source>
</evidence>
<dbReference type="Gene3D" id="3.40.50.150">
    <property type="entry name" value="Vaccinia Virus protein VP39"/>
    <property type="match status" value="1"/>
</dbReference>
<evidence type="ECO:0000313" key="4">
    <source>
        <dbReference type="Proteomes" id="UP000051269"/>
    </source>
</evidence>
<protein>
    <submittedName>
        <fullName evidence="3">Methyltransferase</fullName>
    </submittedName>
</protein>
<dbReference type="AlphaFoldDB" id="A0A0R2RGW3"/>
<comment type="caution">
    <text evidence="3">The sequence shown here is derived from an EMBL/GenBank/DDBJ whole genome shotgun (WGS) entry which is preliminary data.</text>
</comment>
<feature type="domain" description="C-methyltransferase" evidence="2">
    <location>
        <begin position="254"/>
        <end position="412"/>
    </location>
</feature>
<dbReference type="Gene3D" id="6.20.50.110">
    <property type="entry name" value="Methyltransferase, zinc-binding domain"/>
    <property type="match status" value="1"/>
</dbReference>
<feature type="domain" description="Methyltransferase putative zinc binding" evidence="1">
    <location>
        <begin position="15"/>
        <end position="74"/>
    </location>
</feature>
<dbReference type="InterPro" id="IPR013630">
    <property type="entry name" value="Methyltransf_Zn-bd_dom_put"/>
</dbReference>
<reference evidence="3 4" key="1">
    <citation type="submission" date="2015-10" db="EMBL/GenBank/DDBJ databases">
        <title>Metagenome-Assembled Genomes uncover a global brackish microbiome.</title>
        <authorList>
            <person name="Hugerth L.W."/>
            <person name="Larsson J."/>
            <person name="Alneberg J."/>
            <person name="Lindh M.V."/>
            <person name="Legrand C."/>
            <person name="Pinhassi J."/>
            <person name="Andersson A.F."/>
        </authorList>
    </citation>
    <scope>NUCLEOTIDE SEQUENCE [LARGE SCALE GENOMIC DNA]</scope>
    <source>
        <strain evidence="3">BACL18 MAG-120507-bin52</strain>
    </source>
</reference>
<evidence type="ECO:0000259" key="2">
    <source>
        <dbReference type="Pfam" id="PF08484"/>
    </source>
</evidence>
<dbReference type="InterPro" id="IPR013691">
    <property type="entry name" value="MeTrfase_14"/>
</dbReference>
<keyword evidence="3" id="KW-0808">Transferase</keyword>
<dbReference type="Pfam" id="PF08484">
    <property type="entry name" value="Methyltransf_14"/>
    <property type="match status" value="1"/>
</dbReference>
<dbReference type="InterPro" id="IPR038576">
    <property type="entry name" value="Methyltransf_Zn-bd_dom_put_sf"/>
</dbReference>
<dbReference type="EMBL" id="LIBO01000184">
    <property type="protein sequence ID" value="KRO61871.1"/>
    <property type="molecule type" value="Genomic_DNA"/>
</dbReference>
<evidence type="ECO:0000259" key="1">
    <source>
        <dbReference type="Pfam" id="PF08421"/>
    </source>
</evidence>
<gene>
    <name evidence="3" type="ORF">ABR82_02300</name>
</gene>
<dbReference type="Proteomes" id="UP000051269">
    <property type="component" value="Unassembled WGS sequence"/>
</dbReference>
<dbReference type="GO" id="GO:0032259">
    <property type="term" value="P:methylation"/>
    <property type="evidence" value="ECO:0007669"/>
    <property type="project" value="UniProtKB-KW"/>
</dbReference>
<organism evidence="3 4">
    <name type="scientific">Verrucomicrobia subdivision 6 bacterium BACL9 MAG-120507-bin52</name>
    <dbReference type="NCBI Taxonomy" id="1655590"/>
    <lineage>
        <taxon>Bacteria</taxon>
        <taxon>Pseudomonadati</taxon>
        <taxon>Verrucomicrobiota</taxon>
        <taxon>Verrucomicrobiia</taxon>
        <taxon>Verrucomicrobiales</taxon>
        <taxon>Verrucomicrobia subdivision 6</taxon>
    </lineage>
</organism>
<name>A0A0R2RGW3_9BACT</name>
<dbReference type="Pfam" id="PF13489">
    <property type="entry name" value="Methyltransf_23"/>
    <property type="match status" value="1"/>
</dbReference>
<dbReference type="Gene3D" id="3.40.50.720">
    <property type="entry name" value="NAD(P)-binding Rossmann-like Domain"/>
    <property type="match status" value="1"/>
</dbReference>
<dbReference type="GO" id="GO:0008168">
    <property type="term" value="F:methyltransferase activity"/>
    <property type="evidence" value="ECO:0007669"/>
    <property type="project" value="UniProtKB-KW"/>
</dbReference>
<keyword evidence="3" id="KW-0489">Methyltransferase</keyword>
<sequence>MKPAQSQGCRIISRCRISGDSNLVPVLNLGEQSLTGVFPKNTGTHLSKGPLELVWCPASGLLQLHHSFDPQEMYGEGYGYRSGLNPSMVEHLQAKARRLERQCQLRGGDVVLDIGSSDATLLKAYQVAGLERIGMDPSAEKYRSYYSDGIHLVADFFSKQAFEKNMATKRPRLITSVAMFYDLEDPVGFAGQVADLLPDGGVWHFEQSYMPSMLRQNSYDTICHEHLEYYSLQTVLKILEKVGLQVVEVLMNATNGGSFAVTAVKGNSPIAPDRRIIDWLISEEDRMGLCSPAPFRAFEDRVFHHRESLRQLIAALRADGKKVFGYGASTKGNVILQFCGFGSSDLEAIVDVNPRKIGCVTPGTHIPIISEEEGSRRKPDYYLVLPWHFRDFILRKEAAYLSHGGKMIFPMPEIEIVTA</sequence>